<dbReference type="Gene3D" id="3.30.2290.10">
    <property type="entry name" value="PmbA/TldD superfamily"/>
    <property type="match status" value="1"/>
</dbReference>
<dbReference type="Pfam" id="PF19289">
    <property type="entry name" value="PmbA_TldD_3rd"/>
    <property type="match status" value="1"/>
</dbReference>
<dbReference type="Pfam" id="PF19290">
    <property type="entry name" value="PmbA_TldD_2nd"/>
    <property type="match status" value="1"/>
</dbReference>
<organism evidence="5 6">
    <name type="scientific">Cytobacillus solani</name>
    <dbReference type="NCBI Taxonomy" id="1637975"/>
    <lineage>
        <taxon>Bacteria</taxon>
        <taxon>Bacillati</taxon>
        <taxon>Bacillota</taxon>
        <taxon>Bacilli</taxon>
        <taxon>Bacillales</taxon>
        <taxon>Bacillaceae</taxon>
        <taxon>Cytobacillus</taxon>
    </lineage>
</organism>
<dbReference type="STRING" id="1637975.AN957_04530"/>
<dbReference type="SUPFAM" id="SSF111283">
    <property type="entry name" value="Putative modulator of DNA gyrase, PmbA/TldD"/>
    <property type="match status" value="1"/>
</dbReference>
<keyword evidence="6" id="KW-1185">Reference proteome</keyword>
<evidence type="ECO:0000259" key="4">
    <source>
        <dbReference type="Pfam" id="PF19290"/>
    </source>
</evidence>
<comment type="similarity">
    <text evidence="1">Belongs to the peptidase U62 family.</text>
</comment>
<dbReference type="EMBL" id="LJIX01000006">
    <property type="protein sequence ID" value="KQL17946.1"/>
    <property type="molecule type" value="Genomic_DNA"/>
</dbReference>
<dbReference type="PANTHER" id="PTHR43421:SF1">
    <property type="entry name" value="METALLOPROTEASE PMBA"/>
    <property type="match status" value="1"/>
</dbReference>
<reference evidence="5 6" key="1">
    <citation type="submission" date="2015-09" db="EMBL/GenBank/DDBJ databases">
        <title>Genome sequencing project for genomic taxonomy and phylogenomics of Bacillus-like bacteria.</title>
        <authorList>
            <person name="Liu B."/>
            <person name="Wang J."/>
            <person name="Zhu Y."/>
            <person name="Liu G."/>
            <person name="Chen Q."/>
            <person name="Chen Z."/>
            <person name="Lan J."/>
            <person name="Che J."/>
            <person name="Ge C."/>
            <person name="Shi H."/>
            <person name="Pan Z."/>
            <person name="Liu X."/>
        </authorList>
    </citation>
    <scope>NUCLEOTIDE SEQUENCE [LARGE SCALE GENOMIC DNA]</scope>
    <source>
        <strain evidence="5 6">FJAT-18043</strain>
    </source>
</reference>
<dbReference type="GO" id="GO:0008237">
    <property type="term" value="F:metallopeptidase activity"/>
    <property type="evidence" value="ECO:0007669"/>
    <property type="project" value="InterPro"/>
</dbReference>
<dbReference type="RefSeq" id="WP_053479090.1">
    <property type="nucleotide sequence ID" value="NZ_CP085712.1"/>
</dbReference>
<dbReference type="InterPro" id="IPR002510">
    <property type="entry name" value="Metalloprtase-TldD/E_N"/>
</dbReference>
<dbReference type="PANTHER" id="PTHR43421">
    <property type="entry name" value="METALLOPROTEASE PMBA"/>
    <property type="match status" value="1"/>
</dbReference>
<comment type="caution">
    <text evidence="5">The sequence shown here is derived from an EMBL/GenBank/DDBJ whole genome shotgun (WGS) entry which is preliminary data.</text>
</comment>
<dbReference type="InterPro" id="IPR047657">
    <property type="entry name" value="PmbA"/>
</dbReference>
<sequence>MNIQEFQQKLFGMGEKQGFTDMELYFEREEKFKCGLFKGEIDSYETSEIAGGSFRGLFNGKMGYAFTEKLDEDSVLYLVENAKENAQLIEEEIQEEIFGGSEEYQAGSFYSTELAKVTVPKKIELLKEIEKHIYAYDKRVTGTNYFILESAESERYISNNKGLSLDEKQNYIGMFISVVVKQGDETKTGAYVKATKDFSSFVPKEIAKYAVEEALSKLNAKTAESKYYPVLLRNDAAGDLFQTFSEIFSAENAQKGRSLLKGKEGETIAASALQMVDDPFLEDGLLSRSFDSEGFATMKKAIVKDGKLVTLLHNRKTAGIAGIESTGNAYKGSYKGSLTVSPSNLYVVPSKKSLEELTASVDEGILITDLAGLHSGADTVSGDFSLAANGFFVKDGKVQNTVKQMTIAGNFFELLKNIEAIGSDLEFSMSNVGSPSLLIKELAVTVE</sequence>
<dbReference type="InterPro" id="IPR045570">
    <property type="entry name" value="Metalloprtase-TldD/E_cen_dom"/>
</dbReference>
<accession>A0A0Q3VEV2</accession>
<dbReference type="Pfam" id="PF01523">
    <property type="entry name" value="PmbA_TldD_1st"/>
    <property type="match status" value="1"/>
</dbReference>
<feature type="domain" description="Metalloprotease TldD/E N-terminal" evidence="2">
    <location>
        <begin position="23"/>
        <end position="86"/>
    </location>
</feature>
<gene>
    <name evidence="5" type="ORF">AN957_04530</name>
</gene>
<feature type="domain" description="Metalloprotease TldD/E C-terminal" evidence="3">
    <location>
        <begin position="226"/>
        <end position="445"/>
    </location>
</feature>
<dbReference type="AlphaFoldDB" id="A0A0Q3VEV2"/>
<dbReference type="PATRIC" id="fig|1637975.4.peg.590"/>
<dbReference type="Proteomes" id="UP000050996">
    <property type="component" value="Unassembled WGS sequence"/>
</dbReference>
<evidence type="ECO:0000313" key="5">
    <source>
        <dbReference type="EMBL" id="KQL17946.1"/>
    </source>
</evidence>
<dbReference type="InterPro" id="IPR045569">
    <property type="entry name" value="Metalloprtase-TldD/E_C"/>
</dbReference>
<evidence type="ECO:0000259" key="3">
    <source>
        <dbReference type="Pfam" id="PF19289"/>
    </source>
</evidence>
<evidence type="ECO:0000256" key="1">
    <source>
        <dbReference type="ARBA" id="ARBA00005836"/>
    </source>
</evidence>
<name>A0A0Q3VEV2_9BACI</name>
<dbReference type="InterPro" id="IPR035068">
    <property type="entry name" value="TldD/PmbA_N"/>
</dbReference>
<evidence type="ECO:0000259" key="2">
    <source>
        <dbReference type="Pfam" id="PF01523"/>
    </source>
</evidence>
<dbReference type="InterPro" id="IPR036059">
    <property type="entry name" value="TldD/PmbA_sf"/>
</dbReference>
<dbReference type="GO" id="GO:0006508">
    <property type="term" value="P:proteolysis"/>
    <property type="evidence" value="ECO:0007669"/>
    <property type="project" value="InterPro"/>
</dbReference>
<protein>
    <submittedName>
        <fullName evidence="5">Peptidase U62</fullName>
    </submittedName>
</protein>
<feature type="domain" description="Metalloprotease TldD/E central" evidence="4">
    <location>
        <begin position="114"/>
        <end position="218"/>
    </location>
</feature>
<dbReference type="GO" id="GO:0005829">
    <property type="term" value="C:cytosol"/>
    <property type="evidence" value="ECO:0007669"/>
    <property type="project" value="TreeGrafter"/>
</dbReference>
<evidence type="ECO:0000313" key="6">
    <source>
        <dbReference type="Proteomes" id="UP000050996"/>
    </source>
</evidence>
<proteinExistence type="inferred from homology"/>